<dbReference type="InterPro" id="IPR003593">
    <property type="entry name" value="AAA+_ATPase"/>
</dbReference>
<evidence type="ECO:0000259" key="5">
    <source>
        <dbReference type="PROSITE" id="PS50893"/>
    </source>
</evidence>
<keyword evidence="2" id="KW-0547">Nucleotide-binding</keyword>
<gene>
    <name evidence="6" type="ORF">VTJ49DRAFT_2867</name>
</gene>
<keyword evidence="3" id="KW-0067">ATP-binding</keyword>
<dbReference type="Pfam" id="PF00005">
    <property type="entry name" value="ABC_tran"/>
    <property type="match status" value="2"/>
</dbReference>
<dbReference type="PANTHER" id="PTHR19211">
    <property type="entry name" value="ATP-BINDING TRANSPORT PROTEIN-RELATED"/>
    <property type="match status" value="1"/>
</dbReference>
<feature type="region of interest" description="Disordered" evidence="4">
    <location>
        <begin position="407"/>
        <end position="432"/>
    </location>
</feature>
<accession>A0ABR3VAR2</accession>
<dbReference type="InterPro" id="IPR032781">
    <property type="entry name" value="ABC_tran_Xtn"/>
</dbReference>
<feature type="domain" description="ABC transporter" evidence="5">
    <location>
        <begin position="33"/>
        <end position="385"/>
    </location>
</feature>
<keyword evidence="7" id="KW-1185">Reference proteome</keyword>
<dbReference type="InterPro" id="IPR027417">
    <property type="entry name" value="P-loop_NTPase"/>
</dbReference>
<keyword evidence="1" id="KW-0677">Repeat</keyword>
<evidence type="ECO:0000313" key="7">
    <source>
        <dbReference type="Proteomes" id="UP001583172"/>
    </source>
</evidence>
<evidence type="ECO:0000256" key="2">
    <source>
        <dbReference type="ARBA" id="ARBA00022741"/>
    </source>
</evidence>
<comment type="caution">
    <text evidence="6">The sequence shown here is derived from an EMBL/GenBank/DDBJ whole genome shotgun (WGS) entry which is preliminary data.</text>
</comment>
<dbReference type="CDD" id="cd03221">
    <property type="entry name" value="ABCF_EF-3"/>
    <property type="match status" value="1"/>
</dbReference>
<dbReference type="InterPro" id="IPR050611">
    <property type="entry name" value="ABCF"/>
</dbReference>
<proteinExistence type="predicted"/>
<dbReference type="EMBL" id="JAZGSY010000228">
    <property type="protein sequence ID" value="KAL1838233.1"/>
    <property type="molecule type" value="Genomic_DNA"/>
</dbReference>
<reference evidence="6 7" key="1">
    <citation type="journal article" date="2024" name="Commun. Biol.">
        <title>Comparative genomic analysis of thermophilic fungi reveals convergent evolutionary adaptations and gene losses.</title>
        <authorList>
            <person name="Steindorff A.S."/>
            <person name="Aguilar-Pontes M.V."/>
            <person name="Robinson A.J."/>
            <person name="Andreopoulos B."/>
            <person name="LaButti K."/>
            <person name="Kuo A."/>
            <person name="Mondo S."/>
            <person name="Riley R."/>
            <person name="Otillar R."/>
            <person name="Haridas S."/>
            <person name="Lipzen A."/>
            <person name="Grimwood J."/>
            <person name="Schmutz J."/>
            <person name="Clum A."/>
            <person name="Reid I.D."/>
            <person name="Moisan M.C."/>
            <person name="Butler G."/>
            <person name="Nguyen T.T.M."/>
            <person name="Dewar K."/>
            <person name="Conant G."/>
            <person name="Drula E."/>
            <person name="Henrissat B."/>
            <person name="Hansel C."/>
            <person name="Singer S."/>
            <person name="Hutchinson M.I."/>
            <person name="de Vries R.P."/>
            <person name="Natvig D.O."/>
            <person name="Powell A.J."/>
            <person name="Tsang A."/>
            <person name="Grigoriev I.V."/>
        </authorList>
    </citation>
    <scope>NUCLEOTIDE SEQUENCE [LARGE SCALE GENOMIC DNA]</scope>
    <source>
        <strain evidence="6 7">CBS 620.91</strain>
    </source>
</reference>
<evidence type="ECO:0000256" key="1">
    <source>
        <dbReference type="ARBA" id="ARBA00022737"/>
    </source>
</evidence>
<evidence type="ECO:0000256" key="3">
    <source>
        <dbReference type="ARBA" id="ARBA00022840"/>
    </source>
</evidence>
<feature type="region of interest" description="Disordered" evidence="4">
    <location>
        <begin position="113"/>
        <end position="133"/>
    </location>
</feature>
<protein>
    <recommendedName>
        <fullName evidence="5">ABC transporter domain-containing protein</fullName>
    </recommendedName>
</protein>
<dbReference type="SUPFAM" id="SSF52540">
    <property type="entry name" value="P-loop containing nucleoside triphosphate hydrolases"/>
    <property type="match status" value="2"/>
</dbReference>
<dbReference type="SMART" id="SM00382">
    <property type="entry name" value="AAA"/>
    <property type="match status" value="2"/>
</dbReference>
<evidence type="ECO:0000313" key="6">
    <source>
        <dbReference type="EMBL" id="KAL1838233.1"/>
    </source>
</evidence>
<evidence type="ECO:0000256" key="4">
    <source>
        <dbReference type="SAM" id="MobiDB-lite"/>
    </source>
</evidence>
<dbReference type="Gene3D" id="3.40.50.300">
    <property type="entry name" value="P-loop containing nucleotide triphosphate hydrolases"/>
    <property type="match status" value="2"/>
</dbReference>
<organism evidence="6 7">
    <name type="scientific">Humicola insolens</name>
    <name type="common">Soft-rot fungus</name>
    <dbReference type="NCBI Taxonomy" id="85995"/>
    <lineage>
        <taxon>Eukaryota</taxon>
        <taxon>Fungi</taxon>
        <taxon>Dikarya</taxon>
        <taxon>Ascomycota</taxon>
        <taxon>Pezizomycotina</taxon>
        <taxon>Sordariomycetes</taxon>
        <taxon>Sordariomycetidae</taxon>
        <taxon>Sordariales</taxon>
        <taxon>Chaetomiaceae</taxon>
        <taxon>Mycothermus</taxon>
    </lineage>
</organism>
<name>A0ABR3VAR2_HUMIN</name>
<dbReference type="PROSITE" id="PS50893">
    <property type="entry name" value="ABC_TRANSPORTER_2"/>
    <property type="match status" value="2"/>
</dbReference>
<dbReference type="InterPro" id="IPR003439">
    <property type="entry name" value="ABC_transporter-like_ATP-bd"/>
</dbReference>
<dbReference type="PANTHER" id="PTHR19211:SF135">
    <property type="entry name" value="ATPASE, PUTATIVE (AFU_ORTHOLOGUE AFUA_1G16440)-RELATED"/>
    <property type="match status" value="1"/>
</dbReference>
<sequence>MTSIADEAVSTILVSCKQTRFHIESPNYRELDIEGLNITVTSAPQDKPKGKGKAKAAEGTEVLSGAKLRLKAGNRYALVGRNGSGKSTLLRAIADKLIPGIPEQTRISILQQTNTDDVSSDQPPASTPGAAEGPTVLEDVIDRATAKSELEREIAALSAGVNGTDSLAALRALRALRHERMLKRLFVLDKDARLRSGARGLQARKALVEYEKAVAKSAELKDQPAEEISPETLQAETQEAAEMLADLQLQVEPSRMADIESRAKKILTGLGFTDTYMAKPANSLSGGWRMRSALATALLQESDILILDEPTNFLDLLGILWLQRFLERLGDQPTPPTLILVSHDRDFASAVCTDLLILKDKDLTYFTGDLATYEAAQAEKKLHLTRMKEAQEKQKAHMQESIRQNLAAGRRNDDQNKIRQAKSRQKRLDDRTGLNVNARGGRFKLNRDLVGYHLTARDEIDIPQDERPVTISLPDPPDLRFPGSLISLEKVTFRYPPPKGSRQLLAPTLQDVTLTVSEGDRIGILGLNGAGKSTLIRLLVGEASRTSYTGTLTTHPRLRLGYYSQHAVEELQKLGRAEPTLTALALLMREAAADSDEAPEEGAMRGLLSSFGLAGRIASDVPIRRLSGGQVVRCQLARMMRRRPGLLVLDEVTTHLDYETVTALREALRVWRGAVVLVSHDRWFMKGVVEGLVDEGEGSESDEEEEEDEASARRRVVYKLAAGKLSVLERGVQQFEDSMEKRVRKLLGD</sequence>
<feature type="domain" description="ABC transporter" evidence="5">
    <location>
        <begin position="486"/>
        <end position="722"/>
    </location>
</feature>
<dbReference type="Pfam" id="PF12848">
    <property type="entry name" value="ABC_tran_Xtn"/>
    <property type="match status" value="1"/>
</dbReference>
<dbReference type="Proteomes" id="UP001583172">
    <property type="component" value="Unassembled WGS sequence"/>
</dbReference>
<feature type="compositionally biased region" description="Polar residues" evidence="4">
    <location>
        <begin position="113"/>
        <end position="124"/>
    </location>
</feature>